<dbReference type="GO" id="GO:0016757">
    <property type="term" value="F:glycosyltransferase activity"/>
    <property type="evidence" value="ECO:0007669"/>
    <property type="project" value="UniProtKB-KW"/>
</dbReference>
<evidence type="ECO:0000259" key="4">
    <source>
        <dbReference type="Pfam" id="PF00534"/>
    </source>
</evidence>
<keyword evidence="7" id="KW-1185">Reference proteome</keyword>
<reference evidence="6 7" key="1">
    <citation type="journal article" date="2012" name="BMC Genomics">
        <title>Complete genome sequence of Saccharothrix espanaensis DSM 44229T and comparison to the other completely sequenced Pseudonocardiaceae.</title>
        <authorList>
            <person name="Strobel T."/>
            <person name="Al-Dilaimi A."/>
            <person name="Blom J."/>
            <person name="Gessner A."/>
            <person name="Kalinowski J."/>
            <person name="Luzhetska M."/>
            <person name="Puhler A."/>
            <person name="Szczepanowski R."/>
            <person name="Bechthold A."/>
            <person name="Ruckert C."/>
        </authorList>
    </citation>
    <scope>NUCLEOTIDE SEQUENCE [LARGE SCALE GENOMIC DNA]</scope>
    <source>
        <strain evidence="7">ATCC 51144 / DSM 44229 / JCM 9112 / NBRC 15066 / NRRL 15764</strain>
    </source>
</reference>
<dbReference type="InterPro" id="IPR028098">
    <property type="entry name" value="Glyco_trans_4-like_N"/>
</dbReference>
<protein>
    <submittedName>
        <fullName evidence="6">Glycosyltransferase, family 4</fullName>
    </submittedName>
</protein>
<gene>
    <name evidence="6" type="primary">gtuS4-6</name>
    <name evidence="6" type="ordered locus">BN6_50220</name>
</gene>
<evidence type="ECO:0000313" key="6">
    <source>
        <dbReference type="EMBL" id="CCH32289.1"/>
    </source>
</evidence>
<feature type="region of interest" description="Disordered" evidence="3">
    <location>
        <begin position="376"/>
        <end position="409"/>
    </location>
</feature>
<feature type="compositionally biased region" description="Basic and acidic residues" evidence="3">
    <location>
        <begin position="380"/>
        <end position="390"/>
    </location>
</feature>
<dbReference type="EMBL" id="HE804045">
    <property type="protein sequence ID" value="CCH32289.1"/>
    <property type="molecule type" value="Genomic_DNA"/>
</dbReference>
<dbReference type="PANTHER" id="PTHR12526:SF635">
    <property type="entry name" value="GLYCOSYL TRANSFERASE GROUP 1"/>
    <property type="match status" value="1"/>
</dbReference>
<name>K0K5Y2_SACES</name>
<feature type="domain" description="Glycosyltransferase subfamily 4-like N-terminal" evidence="5">
    <location>
        <begin position="21"/>
        <end position="183"/>
    </location>
</feature>
<dbReference type="PANTHER" id="PTHR12526">
    <property type="entry name" value="GLYCOSYLTRANSFERASE"/>
    <property type="match status" value="1"/>
</dbReference>
<accession>K0K5Y2</accession>
<organism evidence="6 7">
    <name type="scientific">Saccharothrix espanaensis (strain ATCC 51144 / DSM 44229 / JCM 9112 / NBRC 15066 / NRRL 15764)</name>
    <dbReference type="NCBI Taxonomy" id="1179773"/>
    <lineage>
        <taxon>Bacteria</taxon>
        <taxon>Bacillati</taxon>
        <taxon>Actinomycetota</taxon>
        <taxon>Actinomycetes</taxon>
        <taxon>Pseudonocardiales</taxon>
        <taxon>Pseudonocardiaceae</taxon>
        <taxon>Saccharothrix</taxon>
    </lineage>
</organism>
<dbReference type="AlphaFoldDB" id="K0K5Y2"/>
<dbReference type="eggNOG" id="COG0438">
    <property type="taxonomic scope" value="Bacteria"/>
</dbReference>
<dbReference type="KEGG" id="sesp:BN6_50220"/>
<dbReference type="HOGENOM" id="CLU_009583_2_3_11"/>
<dbReference type="Proteomes" id="UP000006281">
    <property type="component" value="Chromosome"/>
</dbReference>
<dbReference type="OrthoDB" id="9810929at2"/>
<dbReference type="SUPFAM" id="SSF53756">
    <property type="entry name" value="UDP-Glycosyltransferase/glycogen phosphorylase"/>
    <property type="match status" value="1"/>
</dbReference>
<keyword evidence="1" id="KW-0328">Glycosyltransferase</keyword>
<proteinExistence type="predicted"/>
<evidence type="ECO:0000256" key="2">
    <source>
        <dbReference type="ARBA" id="ARBA00022679"/>
    </source>
</evidence>
<evidence type="ECO:0000256" key="1">
    <source>
        <dbReference type="ARBA" id="ARBA00022676"/>
    </source>
</evidence>
<evidence type="ECO:0000259" key="5">
    <source>
        <dbReference type="Pfam" id="PF13439"/>
    </source>
</evidence>
<dbReference type="STRING" id="1179773.BN6_50220"/>
<dbReference type="RefSeq" id="WP_015102401.1">
    <property type="nucleotide sequence ID" value="NC_019673.1"/>
</dbReference>
<dbReference type="Pfam" id="PF00534">
    <property type="entry name" value="Glycos_transf_1"/>
    <property type="match status" value="1"/>
</dbReference>
<dbReference type="InterPro" id="IPR001296">
    <property type="entry name" value="Glyco_trans_1"/>
</dbReference>
<sequence length="409" mass="43744">MKIALVAEHVGADRSTGIRQATHVSALAAAMGDRGHEVVLYTRPDGALKRDLPGSRAGYRVEHGPEPGATALGDFAEYLGERLRATRPDVVHAHHWTSGLAAVAAVDGLDVPVVQSFHSLGVVERRFGRWDPGPDERVDSELLVSRRAAHLVAASRKELGELSAMGVAPGDVSVVPYTVDTRRFRPGGTVFPRRLARRIVVAGTISPHKGVADVVTALIGLPDTELVFAGSTSPRADADVLSPLRAYAQACGVEDRVRFLGRVPRASMPALLRSADVVVCAPWDGLNTMVAVEAMACGTPVVATDVGGFAETVVDKVTGLLVPRRDPRALAKALRELFADNVRRFAYGVAGTDRVESRHTTDHSAQEIERVYDLVTGQESRGRPETRRTEGLAGPRAAAALPLTRKTNR</sequence>
<keyword evidence="2 6" id="KW-0808">Transferase</keyword>
<dbReference type="Pfam" id="PF13439">
    <property type="entry name" value="Glyco_transf_4"/>
    <property type="match status" value="1"/>
</dbReference>
<feature type="domain" description="Glycosyl transferase family 1" evidence="4">
    <location>
        <begin position="199"/>
        <end position="343"/>
    </location>
</feature>
<evidence type="ECO:0000313" key="7">
    <source>
        <dbReference type="Proteomes" id="UP000006281"/>
    </source>
</evidence>
<evidence type="ECO:0000256" key="3">
    <source>
        <dbReference type="SAM" id="MobiDB-lite"/>
    </source>
</evidence>
<dbReference type="Gene3D" id="3.40.50.2000">
    <property type="entry name" value="Glycogen Phosphorylase B"/>
    <property type="match status" value="2"/>
</dbReference>
<dbReference type="PATRIC" id="fig|1179773.3.peg.5041"/>
<feature type="compositionally biased region" description="Low complexity" evidence="3">
    <location>
        <begin position="391"/>
        <end position="403"/>
    </location>
</feature>